<feature type="region of interest" description="Disordered" evidence="1">
    <location>
        <begin position="39"/>
        <end position="60"/>
    </location>
</feature>
<protein>
    <submittedName>
        <fullName evidence="2">Uncharacterized protein</fullName>
    </submittedName>
</protein>
<evidence type="ECO:0000313" key="2">
    <source>
        <dbReference type="EMBL" id="NEM98687.1"/>
    </source>
</evidence>
<evidence type="ECO:0000256" key="1">
    <source>
        <dbReference type="SAM" id="MobiDB-lite"/>
    </source>
</evidence>
<dbReference type="EMBL" id="JAAGWD010000005">
    <property type="protein sequence ID" value="NEM98687.1"/>
    <property type="molecule type" value="Genomic_DNA"/>
</dbReference>
<dbReference type="Proteomes" id="UP000474777">
    <property type="component" value="Unassembled WGS sequence"/>
</dbReference>
<proteinExistence type="predicted"/>
<accession>A0A6B3LZ32</accession>
<keyword evidence="3" id="KW-1185">Reference proteome</keyword>
<gene>
    <name evidence="2" type="ORF">GXP69_13355</name>
</gene>
<evidence type="ECO:0000313" key="3">
    <source>
        <dbReference type="Proteomes" id="UP000474777"/>
    </source>
</evidence>
<name>A0A6B3LZ32_9BACT</name>
<comment type="caution">
    <text evidence="2">The sequence shown here is derived from an EMBL/GenBank/DDBJ whole genome shotgun (WGS) entry which is preliminary data.</text>
</comment>
<dbReference type="RefSeq" id="WP_163915565.1">
    <property type="nucleotide sequence ID" value="NZ_JAAGWD010000005.1"/>
</dbReference>
<reference evidence="2 3" key="1">
    <citation type="submission" date="2020-02" db="EMBL/GenBank/DDBJ databases">
        <authorList>
            <person name="Kim M.K."/>
        </authorList>
    </citation>
    <scope>NUCLEOTIDE SEQUENCE [LARGE SCALE GENOMIC DNA]</scope>
    <source>
        <strain evidence="2 3">BT327</strain>
    </source>
</reference>
<sequence>MNLIYVLPFLLLVGAGSGQDARNLEASIAFTPARVQHMQDTTVQAPAGKQKKRKTTRKSEVKSSKIAMKLNVKSASLIKKKDEGNIIEVVVMDSGLPLRNISELQLMGSSGSTVSLSNFQSFENVTLPFEGTVRFKSANKMGTVVYDREVRFIITEVGTWLLRIDV</sequence>
<dbReference type="AlphaFoldDB" id="A0A6B3LZ32"/>
<organism evidence="2 3">
    <name type="scientific">Pontibacter burrus</name>
    <dbReference type="NCBI Taxonomy" id="2704466"/>
    <lineage>
        <taxon>Bacteria</taxon>
        <taxon>Pseudomonadati</taxon>
        <taxon>Bacteroidota</taxon>
        <taxon>Cytophagia</taxon>
        <taxon>Cytophagales</taxon>
        <taxon>Hymenobacteraceae</taxon>
        <taxon>Pontibacter</taxon>
    </lineage>
</organism>